<evidence type="ECO:0000259" key="5">
    <source>
        <dbReference type="SMART" id="SM01382"/>
    </source>
</evidence>
<dbReference type="GO" id="GO:0003735">
    <property type="term" value="F:structural constituent of ribosome"/>
    <property type="evidence" value="ECO:0000318"/>
    <property type="project" value="GO_Central"/>
</dbReference>
<reference evidence="6" key="2">
    <citation type="submission" date="2018-10" db="UniProtKB">
        <authorList>
            <consortium name="EnsemblPlants"/>
        </authorList>
    </citation>
    <scope>IDENTIFICATION</scope>
</reference>
<dbReference type="GO" id="GO:0002181">
    <property type="term" value="P:cytoplasmic translation"/>
    <property type="evidence" value="ECO:0000318"/>
    <property type="project" value="GO_Central"/>
</dbReference>
<dbReference type="SMR" id="A0A3B6KI38"/>
<dbReference type="STRING" id="4565.A0A3B6KI38"/>
<dbReference type="InterPro" id="IPR014722">
    <property type="entry name" value="Rib_uL2_dom2"/>
</dbReference>
<reference evidence="6" key="1">
    <citation type="submission" date="2018-08" db="EMBL/GenBank/DDBJ databases">
        <authorList>
            <person name="Rossello M."/>
        </authorList>
    </citation>
    <scope>NUCLEOTIDE SEQUENCE [LARGE SCALE GENOMIC DNA]</scope>
    <source>
        <strain evidence="6">cv. Chinese Spring</strain>
    </source>
</reference>
<dbReference type="Gramene" id="TraesCS5A02G274300.1">
    <property type="protein sequence ID" value="TraesCS5A02G274300.1.cds1"/>
    <property type="gene ID" value="TraesCS5A02G274300"/>
</dbReference>
<dbReference type="GO" id="GO:0003723">
    <property type="term" value="F:RNA binding"/>
    <property type="evidence" value="ECO:0000318"/>
    <property type="project" value="GO_Central"/>
</dbReference>
<dbReference type="SUPFAM" id="SSF50104">
    <property type="entry name" value="Translation proteins SH3-like domain"/>
    <property type="match status" value="1"/>
</dbReference>
<dbReference type="InterPro" id="IPR002171">
    <property type="entry name" value="Ribosomal_uL2"/>
</dbReference>
<keyword evidence="2" id="KW-0689">Ribosomal protein</keyword>
<evidence type="ECO:0000313" key="6">
    <source>
        <dbReference type="EnsemblPlants" id="TraesCS5A02G274300.1.cds1"/>
    </source>
</evidence>
<dbReference type="Pfam" id="PF03947">
    <property type="entry name" value="Ribosomal_L2_C"/>
    <property type="match status" value="1"/>
</dbReference>
<evidence type="ECO:0000313" key="7">
    <source>
        <dbReference type="Proteomes" id="UP000019116"/>
    </source>
</evidence>
<dbReference type="Proteomes" id="UP000019116">
    <property type="component" value="Chromosome 5A"/>
</dbReference>
<dbReference type="PANTHER" id="PTHR13691">
    <property type="entry name" value="RIBOSOMAL PROTEIN L2"/>
    <property type="match status" value="1"/>
</dbReference>
<proteinExistence type="inferred from homology"/>
<dbReference type="Gramene" id="TraesSYM5A03G02718930.1">
    <property type="protein sequence ID" value="TraesSYM5A03G02718930.1.CDS1"/>
    <property type="gene ID" value="TraesSYM5A03G02718930"/>
</dbReference>
<dbReference type="SMART" id="SM01382">
    <property type="entry name" value="Ribosomal_L2_C"/>
    <property type="match status" value="1"/>
</dbReference>
<evidence type="ECO:0000256" key="4">
    <source>
        <dbReference type="SAM" id="MobiDB-lite"/>
    </source>
</evidence>
<accession>A0A3B6KI38</accession>
<feature type="region of interest" description="Disordered" evidence="4">
    <location>
        <begin position="106"/>
        <end position="178"/>
    </location>
</feature>
<name>A0A3B6KI38_WHEAT</name>
<dbReference type="AlphaFoldDB" id="A0A3B6KI38"/>
<dbReference type="InterPro" id="IPR008991">
    <property type="entry name" value="Translation_prot_SH3-like_sf"/>
</dbReference>
<dbReference type="GO" id="GO:0022625">
    <property type="term" value="C:cytosolic large ribosomal subunit"/>
    <property type="evidence" value="ECO:0000318"/>
    <property type="project" value="GO_Central"/>
</dbReference>
<keyword evidence="3" id="KW-0687">Ribonucleoprotein</keyword>
<comment type="similarity">
    <text evidence="1">Belongs to the universal ribosomal protein uL2 family.</text>
</comment>
<dbReference type="Gramene" id="TraesNOR5A03G02711970.1">
    <property type="protein sequence ID" value="TraesNOR5A03G02711970.1.CDS1"/>
    <property type="gene ID" value="TraesNOR5A03G02711970"/>
</dbReference>
<feature type="compositionally biased region" description="Basic and acidic residues" evidence="4">
    <location>
        <begin position="106"/>
        <end position="119"/>
    </location>
</feature>
<keyword evidence="7" id="KW-1185">Reference proteome</keyword>
<evidence type="ECO:0000256" key="1">
    <source>
        <dbReference type="ARBA" id="ARBA00005636"/>
    </source>
</evidence>
<evidence type="ECO:0000256" key="3">
    <source>
        <dbReference type="ARBA" id="ARBA00023274"/>
    </source>
</evidence>
<protein>
    <recommendedName>
        <fullName evidence="5">Large ribosomal subunit protein uL2 C-terminal domain-containing protein</fullName>
    </recommendedName>
</protein>
<sequence>MYTGQSVHCCRRAVVGIGNVFPLASLPEGAIAWDVEQHVGDRGALARASGDYAIVVSHNSDNGEEGGAERLAAGRWWGRWPAAGGWKSRCSRREFTSSGCCRAAGDARRAARRTTEARRPGSPPPRPAMTTPWAPSSYRAWRTKGGADPRRPVLCPVPDVDGLREPPVLPVVTRPYSA</sequence>
<dbReference type="EnsemblPlants" id="TraesCS5A02G274300.1">
    <property type="protein sequence ID" value="TraesCS5A02G274300.1.cds1"/>
    <property type="gene ID" value="TraesCS5A02G274300"/>
</dbReference>
<dbReference type="Gramene" id="TraesROB_scaffold_006949_01G000300.1">
    <property type="protein sequence ID" value="TraesROB_scaffold_006949_01G000300.1"/>
    <property type="gene ID" value="TraesROB_scaffold_006949_01G000300"/>
</dbReference>
<organism evidence="6">
    <name type="scientific">Triticum aestivum</name>
    <name type="common">Wheat</name>
    <dbReference type="NCBI Taxonomy" id="4565"/>
    <lineage>
        <taxon>Eukaryota</taxon>
        <taxon>Viridiplantae</taxon>
        <taxon>Streptophyta</taxon>
        <taxon>Embryophyta</taxon>
        <taxon>Tracheophyta</taxon>
        <taxon>Spermatophyta</taxon>
        <taxon>Magnoliopsida</taxon>
        <taxon>Liliopsida</taxon>
        <taxon>Poales</taxon>
        <taxon>Poaceae</taxon>
        <taxon>BOP clade</taxon>
        <taxon>Pooideae</taxon>
        <taxon>Triticodae</taxon>
        <taxon>Triticeae</taxon>
        <taxon>Triticinae</taxon>
        <taxon>Triticum</taxon>
    </lineage>
</organism>
<dbReference type="Gramene" id="TraesCAD_scaffold_049288_01G000200.1">
    <property type="protein sequence ID" value="TraesCAD_scaffold_049288_01G000200.1"/>
    <property type="gene ID" value="TraesCAD_scaffold_049288_01G000200"/>
</dbReference>
<feature type="domain" description="Large ribosomal subunit protein uL2 C-terminal" evidence="5">
    <location>
        <begin position="15"/>
        <end position="102"/>
    </location>
</feature>
<dbReference type="InterPro" id="IPR022669">
    <property type="entry name" value="Ribosomal_uL2_C"/>
</dbReference>
<evidence type="ECO:0000256" key="2">
    <source>
        <dbReference type="ARBA" id="ARBA00022980"/>
    </source>
</evidence>
<dbReference type="Gene3D" id="2.30.30.30">
    <property type="match status" value="1"/>
</dbReference>
<dbReference type="PANTHER" id="PTHR13691:SF40">
    <property type="entry name" value="LARGE RIBOSOMAL SUBUNIT PROTEIN UL2Y"/>
    <property type="match status" value="1"/>
</dbReference>
<dbReference type="Gramene" id="TraesCLE_scaffold_101483_01G000100.1">
    <property type="protein sequence ID" value="TraesCLE_scaffold_101483_01G000100.1"/>
    <property type="gene ID" value="TraesCLE_scaffold_101483_01G000100"/>
</dbReference>